<evidence type="ECO:0000259" key="8">
    <source>
        <dbReference type="SMART" id="SM00856"/>
    </source>
</evidence>
<keyword evidence="4" id="KW-0378">Hydrolase</keyword>
<keyword evidence="7" id="KW-1133">Transmembrane helix</keyword>
<dbReference type="Gene3D" id="2.160.20.10">
    <property type="entry name" value="Single-stranded right-handed beta-helix, Pectin lyase-like"/>
    <property type="match status" value="2"/>
</dbReference>
<evidence type="ECO:0000256" key="5">
    <source>
        <dbReference type="ARBA" id="ARBA00023085"/>
    </source>
</evidence>
<feature type="transmembrane region" description="Helical" evidence="7">
    <location>
        <begin position="24"/>
        <end position="45"/>
    </location>
</feature>
<dbReference type="PANTHER" id="PTHR31707">
    <property type="entry name" value="PECTINESTERASE"/>
    <property type="match status" value="1"/>
</dbReference>
<dbReference type="GO" id="GO:0042545">
    <property type="term" value="P:cell wall modification"/>
    <property type="evidence" value="ECO:0007669"/>
    <property type="project" value="InterPro"/>
</dbReference>
<keyword evidence="7" id="KW-0472">Membrane</keyword>
<evidence type="ECO:0000256" key="1">
    <source>
        <dbReference type="ARBA" id="ARBA00005184"/>
    </source>
</evidence>
<dbReference type="InterPro" id="IPR035513">
    <property type="entry name" value="Invertase/methylesterase_inhib"/>
</dbReference>
<dbReference type="GO" id="GO:0004857">
    <property type="term" value="F:enzyme inhibitor activity"/>
    <property type="evidence" value="ECO:0007669"/>
    <property type="project" value="InterPro"/>
</dbReference>
<sequence length="887" mass="93732">MSPPSHDPLLLSPPSRKSSWMRKLFLFAALVSVTGFAIVHLLFTFNSNQLSDLCTNSPKVASCSAIVSDAAVSAAAGDNISRPDPVRIFTAIVNKSLYQLDVAAAAVSDVRLRINELEQQSALSDCMQLMDLSRDRLAAVAGGAARCNARTWVSAVLTNYGTCRDGLRGSAKASVGPQLESLSALASAALAVLNAVSPVTDDDVVTLKKFPSWLSHRDRKILEGSAADGGIQADVIVAKDGSGKFATVQEAVDAAPGGEEQETKKNVMIVGDSMSATVITGSCNVVDGSTTFNSATLAAVGDGLILQDLKIENTAGPQKQQAVALRVGADQAVINRCSIDGYQDTLYAHSLRQFYRDSHISGTIDFIFGNAAVVIQNCQIIARKPLPNQENTITAQGREDPNQNTATSIQNCQVLPGPDLSPVKKAIPSYLGRPWKAYSKTVFMQSFIDDHIAPKGWLEWDGDFALKTLFYGEYQNRGPGAGTAGRVRWPGYHVITDPNVAKGFTVAVLIQGGSWLPGTVLIPTMSPPSHDPSSSLLPPERVVGCLSDLCTNSPDAASCSAIVSDAAVSASAGDNISRPDPVRIFTAIVNKSLYQLDVAAAAVSDVRLRINEPEQQSALSDCMQLIDLSRDRLAAVVGGAARFNARTWVSAVLTNYGTCRDGLRGSAKASVGPQLESLSALASAALAVLNAVSPVTDDDVVTLKKFPSWLSHRDRKILEGSAADGGIQADVIVAKDGSGKFATVQEAVDAAPDGGKSARYVIYVKKGVYMENVNIGSTKKNVMIVGDGMSATVITGSRNAVDGSTIFNSATLAAVGDGLILQDLKIENTAGPQKQQAVALRVSADEAVINRCSIDGYQDTLFAHSLRQFYRDSHISGTIDFIFATPP</sequence>
<keyword evidence="5" id="KW-0063">Aspartyl esterase</keyword>
<dbReference type="EMBL" id="LR862135">
    <property type="protein sequence ID" value="CAD1841096.1"/>
    <property type="molecule type" value="Genomic_DNA"/>
</dbReference>
<dbReference type="CDD" id="cd15799">
    <property type="entry name" value="PMEI-like_4"/>
    <property type="match status" value="2"/>
</dbReference>
<dbReference type="InterPro" id="IPR006501">
    <property type="entry name" value="Pectinesterase_inhib_dom"/>
</dbReference>
<dbReference type="PROSITE" id="PS00503">
    <property type="entry name" value="PECTINESTERASE_2"/>
    <property type="match status" value="1"/>
</dbReference>
<evidence type="ECO:0000256" key="2">
    <source>
        <dbReference type="ARBA" id="ARBA00006027"/>
    </source>
</evidence>
<reference evidence="9" key="1">
    <citation type="submission" date="2020-07" db="EMBL/GenBank/DDBJ databases">
        <authorList>
            <person name="Lin J."/>
        </authorList>
    </citation>
    <scope>NUCLEOTIDE SEQUENCE</scope>
</reference>
<evidence type="ECO:0000256" key="3">
    <source>
        <dbReference type="ARBA" id="ARBA00007786"/>
    </source>
</evidence>
<dbReference type="NCBIfam" id="TIGR01614">
    <property type="entry name" value="PME_inhib"/>
    <property type="match status" value="2"/>
</dbReference>
<feature type="active site" evidence="6">
    <location>
        <position position="365"/>
    </location>
</feature>
<evidence type="ECO:0000256" key="7">
    <source>
        <dbReference type="SAM" id="Phobius"/>
    </source>
</evidence>
<dbReference type="SUPFAM" id="SSF101148">
    <property type="entry name" value="Plant invertase/pectin methylesterase inhibitor"/>
    <property type="match status" value="2"/>
</dbReference>
<dbReference type="Gene3D" id="1.20.140.40">
    <property type="entry name" value="Invertase/pectin methylesterase inhibitor family protein"/>
    <property type="match status" value="2"/>
</dbReference>
<dbReference type="GO" id="GO:0030599">
    <property type="term" value="F:pectinesterase activity"/>
    <property type="evidence" value="ECO:0007669"/>
    <property type="project" value="InterPro"/>
</dbReference>
<dbReference type="AlphaFoldDB" id="A0A6V7QE19"/>
<dbReference type="InterPro" id="IPR012334">
    <property type="entry name" value="Pectin_lyas_fold"/>
</dbReference>
<dbReference type="SMART" id="SM00856">
    <property type="entry name" value="PMEI"/>
    <property type="match status" value="2"/>
</dbReference>
<dbReference type="InterPro" id="IPR033131">
    <property type="entry name" value="Pectinesterase_Asp_AS"/>
</dbReference>
<dbReference type="FunFam" id="2.160.20.10:FF:000001">
    <property type="entry name" value="Pectinesterase"/>
    <property type="match status" value="1"/>
</dbReference>
<accession>A0A6V7QE19</accession>
<evidence type="ECO:0000256" key="4">
    <source>
        <dbReference type="ARBA" id="ARBA00022801"/>
    </source>
</evidence>
<dbReference type="InterPro" id="IPR000070">
    <property type="entry name" value="Pectinesterase_cat"/>
</dbReference>
<organism evidence="9">
    <name type="scientific">Ananas comosus var. bracteatus</name>
    <name type="common">red pineapple</name>
    <dbReference type="NCBI Taxonomy" id="296719"/>
    <lineage>
        <taxon>Eukaryota</taxon>
        <taxon>Viridiplantae</taxon>
        <taxon>Streptophyta</taxon>
        <taxon>Embryophyta</taxon>
        <taxon>Tracheophyta</taxon>
        <taxon>Spermatophyta</taxon>
        <taxon>Magnoliopsida</taxon>
        <taxon>Liliopsida</taxon>
        <taxon>Poales</taxon>
        <taxon>Bromeliaceae</taxon>
        <taxon>Bromelioideae</taxon>
        <taxon>Ananas</taxon>
    </lineage>
</organism>
<dbReference type="Pfam" id="PF01095">
    <property type="entry name" value="Pectinesterase"/>
    <property type="match status" value="2"/>
</dbReference>
<feature type="domain" description="Pectinesterase inhibitor" evidence="8">
    <location>
        <begin position="541"/>
        <end position="688"/>
    </location>
</feature>
<keyword evidence="7" id="KW-0812">Transmembrane</keyword>
<dbReference type="InterPro" id="IPR011050">
    <property type="entry name" value="Pectin_lyase_fold/virulence"/>
</dbReference>
<comment type="similarity">
    <text evidence="2">In the N-terminal section; belongs to the PMEI family.</text>
</comment>
<dbReference type="GO" id="GO:0045490">
    <property type="term" value="P:pectin catabolic process"/>
    <property type="evidence" value="ECO:0007669"/>
    <property type="project" value="UniProtKB-UniPathway"/>
</dbReference>
<evidence type="ECO:0000313" key="9">
    <source>
        <dbReference type="EMBL" id="CAD1841096.1"/>
    </source>
</evidence>
<feature type="domain" description="Pectinesterase inhibitor" evidence="8">
    <location>
        <begin position="45"/>
        <end position="192"/>
    </location>
</feature>
<dbReference type="Pfam" id="PF04043">
    <property type="entry name" value="PMEI"/>
    <property type="match status" value="2"/>
</dbReference>
<protein>
    <recommendedName>
        <fullName evidence="8">Pectinesterase inhibitor domain-containing protein</fullName>
    </recommendedName>
</protein>
<gene>
    <name evidence="9" type="ORF">CB5_LOCUS24307</name>
</gene>
<dbReference type="SUPFAM" id="SSF51126">
    <property type="entry name" value="Pectin lyase-like"/>
    <property type="match status" value="2"/>
</dbReference>
<comment type="pathway">
    <text evidence="1">Glycan metabolism; pectin degradation; 2-dehydro-3-deoxy-D-gluconate from pectin: step 1/5.</text>
</comment>
<name>A0A6V7QE19_ANACO</name>
<dbReference type="UniPathway" id="UPA00545">
    <property type="reaction ID" value="UER00823"/>
</dbReference>
<evidence type="ECO:0000256" key="6">
    <source>
        <dbReference type="PROSITE-ProRule" id="PRU10040"/>
    </source>
</evidence>
<proteinExistence type="inferred from homology"/>
<comment type="similarity">
    <text evidence="3">In the C-terminal section; belongs to the pectinesterase family.</text>
</comment>